<keyword evidence="3 5" id="KW-0533">Nickel</keyword>
<dbReference type="Pfam" id="PF05194">
    <property type="entry name" value="UreE_C"/>
    <property type="match status" value="1"/>
</dbReference>
<dbReference type="Pfam" id="PF02814">
    <property type="entry name" value="UreE_N"/>
    <property type="match status" value="1"/>
</dbReference>
<name>A0A2V4NQN4_9RHOB</name>
<dbReference type="GO" id="GO:0006457">
    <property type="term" value="P:protein folding"/>
    <property type="evidence" value="ECO:0007669"/>
    <property type="project" value="InterPro"/>
</dbReference>
<evidence type="ECO:0000256" key="1">
    <source>
        <dbReference type="ARBA" id="ARBA00004496"/>
    </source>
</evidence>
<keyword evidence="9" id="KW-1185">Reference proteome</keyword>
<comment type="similarity">
    <text evidence="5">Belongs to the UreE family.</text>
</comment>
<dbReference type="RefSeq" id="WP_110794386.1">
    <property type="nucleotide sequence ID" value="NZ_KZ826481.1"/>
</dbReference>
<proteinExistence type="inferred from homology"/>
<evidence type="ECO:0000313" key="8">
    <source>
        <dbReference type="EMBL" id="PYC48807.1"/>
    </source>
</evidence>
<dbReference type="SUPFAM" id="SSF69737">
    <property type="entry name" value="Urease metallochaperone UreE, C-terminal domain"/>
    <property type="match status" value="1"/>
</dbReference>
<dbReference type="InterPro" id="IPR004029">
    <property type="entry name" value="UreE_N"/>
</dbReference>
<comment type="caution">
    <text evidence="8">The sequence shown here is derived from an EMBL/GenBank/DDBJ whole genome shotgun (WGS) entry which is preliminary data.</text>
</comment>
<dbReference type="GO" id="GO:0065003">
    <property type="term" value="P:protein-containing complex assembly"/>
    <property type="evidence" value="ECO:0007669"/>
    <property type="project" value="InterPro"/>
</dbReference>
<keyword evidence="2 5" id="KW-0963">Cytoplasm</keyword>
<feature type="compositionally biased region" description="Basic residues" evidence="6">
    <location>
        <begin position="222"/>
        <end position="236"/>
    </location>
</feature>
<feature type="compositionally biased region" description="Basic and acidic residues" evidence="6">
    <location>
        <begin position="176"/>
        <end position="190"/>
    </location>
</feature>
<dbReference type="SUPFAM" id="SSF69287">
    <property type="entry name" value="Urease metallochaperone UreE, N-terminal domain"/>
    <property type="match status" value="1"/>
</dbReference>
<protein>
    <recommendedName>
        <fullName evidence="5">Urease accessory protein UreE</fullName>
    </recommendedName>
</protein>
<organism evidence="8 9">
    <name type="scientific">Litorivita pollutaquae</name>
    <dbReference type="NCBI Taxonomy" id="2200892"/>
    <lineage>
        <taxon>Bacteria</taxon>
        <taxon>Pseudomonadati</taxon>
        <taxon>Pseudomonadota</taxon>
        <taxon>Alphaproteobacteria</taxon>
        <taxon>Rhodobacterales</taxon>
        <taxon>Paracoccaceae</taxon>
        <taxon>Litorivita</taxon>
    </lineage>
</organism>
<accession>A0A2V4NQN4</accession>
<dbReference type="Gene3D" id="3.30.70.790">
    <property type="entry name" value="UreE, C-terminal domain"/>
    <property type="match status" value="1"/>
</dbReference>
<dbReference type="Proteomes" id="UP000248012">
    <property type="component" value="Unassembled WGS sequence"/>
</dbReference>
<comment type="function">
    <text evidence="5">Involved in urease metallocenter assembly. Binds nickel. Probably functions as a nickel donor during metallocenter assembly.</text>
</comment>
<dbReference type="HAMAP" id="MF_00822">
    <property type="entry name" value="UreE"/>
    <property type="match status" value="1"/>
</dbReference>
<evidence type="ECO:0000256" key="3">
    <source>
        <dbReference type="ARBA" id="ARBA00022596"/>
    </source>
</evidence>
<dbReference type="AlphaFoldDB" id="A0A2V4NQN4"/>
<feature type="compositionally biased region" description="Basic residues" evidence="6">
    <location>
        <begin position="197"/>
        <end position="211"/>
    </location>
</feature>
<evidence type="ECO:0000256" key="6">
    <source>
        <dbReference type="SAM" id="MobiDB-lite"/>
    </source>
</evidence>
<reference evidence="8 9" key="1">
    <citation type="submission" date="2018-05" db="EMBL/GenBank/DDBJ databases">
        <title>Oceanovita maritima gen. nov., sp. nov., a marine bacterium in the family Rhodobacteraceae isolated from surface seawater of Lundu port Xiamen, China.</title>
        <authorList>
            <person name="Hetharua B.H."/>
            <person name="Min D."/>
            <person name="Liao H."/>
            <person name="Tian Y."/>
        </authorList>
    </citation>
    <scope>NUCLEOTIDE SEQUENCE [LARGE SCALE GENOMIC DNA]</scope>
    <source>
        <strain evidence="8 9">FSX-11</strain>
    </source>
</reference>
<dbReference type="OrthoDB" id="9802215at2"/>
<keyword evidence="4 5" id="KW-0143">Chaperone</keyword>
<dbReference type="InterPro" id="IPR012406">
    <property type="entry name" value="UreE"/>
</dbReference>
<dbReference type="Gene3D" id="2.60.260.20">
    <property type="entry name" value="Urease metallochaperone UreE, N-terminal domain"/>
    <property type="match status" value="1"/>
</dbReference>
<evidence type="ECO:0000256" key="2">
    <source>
        <dbReference type="ARBA" id="ARBA00022490"/>
    </source>
</evidence>
<sequence length="236" mass="25199">MTILRATYIHRAAPDAPPVAHAGADHIALSYEARFLRRKRLRSAGGAVFLVDLPKAESLEAGDGFGLEDGRVITVLAEAEALLAVRGDLPRLAWHIGNRHTPCQIEEDRLLIQDDKVLADMLRGLGAAMESITAPFTPEGGAYGMGRTHAHAHGHTHFGIDGTPQGGTAHKDLAAEDHSAGPSHASRDPNGDAPQHAHGHAHTQAHSHAHSHSAEDHSHDHPARHHGGHAPRSHHD</sequence>
<dbReference type="GO" id="GO:0005737">
    <property type="term" value="C:cytoplasm"/>
    <property type="evidence" value="ECO:0007669"/>
    <property type="project" value="UniProtKB-SubCell"/>
</dbReference>
<feature type="region of interest" description="Disordered" evidence="6">
    <location>
        <begin position="176"/>
        <end position="236"/>
    </location>
</feature>
<evidence type="ECO:0000259" key="7">
    <source>
        <dbReference type="SMART" id="SM00988"/>
    </source>
</evidence>
<dbReference type="EMBL" id="QFVT01000002">
    <property type="protein sequence ID" value="PYC48807.1"/>
    <property type="molecule type" value="Genomic_DNA"/>
</dbReference>
<evidence type="ECO:0000256" key="5">
    <source>
        <dbReference type="HAMAP-Rule" id="MF_00822"/>
    </source>
</evidence>
<dbReference type="CDD" id="cd00571">
    <property type="entry name" value="UreE"/>
    <property type="match status" value="1"/>
</dbReference>
<dbReference type="GO" id="GO:0019627">
    <property type="term" value="P:urea metabolic process"/>
    <property type="evidence" value="ECO:0007669"/>
    <property type="project" value="InterPro"/>
</dbReference>
<gene>
    <name evidence="5" type="primary">ureE</name>
    <name evidence="8" type="ORF">DI396_01540</name>
</gene>
<dbReference type="GO" id="GO:0051082">
    <property type="term" value="F:unfolded protein binding"/>
    <property type="evidence" value="ECO:0007669"/>
    <property type="project" value="UniProtKB-UniRule"/>
</dbReference>
<feature type="compositionally biased region" description="Basic and acidic residues" evidence="6">
    <location>
        <begin position="212"/>
        <end position="221"/>
    </location>
</feature>
<evidence type="ECO:0000313" key="9">
    <source>
        <dbReference type="Proteomes" id="UP000248012"/>
    </source>
</evidence>
<comment type="subcellular location">
    <subcellularLocation>
        <location evidence="1 5">Cytoplasm</location>
    </subcellularLocation>
</comment>
<dbReference type="InterPro" id="IPR007864">
    <property type="entry name" value="UreE_C_dom"/>
</dbReference>
<feature type="domain" description="UreE urease accessory N-terminal" evidence="7">
    <location>
        <begin position="6"/>
        <end position="73"/>
    </location>
</feature>
<dbReference type="InterPro" id="IPR036118">
    <property type="entry name" value="UreE_N_sf"/>
</dbReference>
<dbReference type="SMART" id="SM00988">
    <property type="entry name" value="UreE_N"/>
    <property type="match status" value="1"/>
</dbReference>
<dbReference type="GO" id="GO:0016151">
    <property type="term" value="F:nickel cation binding"/>
    <property type="evidence" value="ECO:0007669"/>
    <property type="project" value="UniProtKB-UniRule"/>
</dbReference>
<evidence type="ECO:0000256" key="4">
    <source>
        <dbReference type="ARBA" id="ARBA00023186"/>
    </source>
</evidence>